<dbReference type="PROSITE" id="PS50157">
    <property type="entry name" value="ZINC_FINGER_C2H2_2"/>
    <property type="match status" value="3"/>
</dbReference>
<evidence type="ECO:0000313" key="11">
    <source>
        <dbReference type="Proteomes" id="UP000820818"/>
    </source>
</evidence>
<comment type="caution">
    <text evidence="10">The sequence shown here is derived from an EMBL/GenBank/DDBJ whole genome shotgun (WGS) entry which is preliminary data.</text>
</comment>
<dbReference type="InterPro" id="IPR036236">
    <property type="entry name" value="Znf_C2H2_sf"/>
</dbReference>
<dbReference type="PANTHER" id="PTHR23235">
    <property type="entry name" value="KRUEPPEL-LIKE TRANSCRIPTION FACTOR"/>
    <property type="match status" value="1"/>
</dbReference>
<dbReference type="GO" id="GO:0000978">
    <property type="term" value="F:RNA polymerase II cis-regulatory region sequence-specific DNA binding"/>
    <property type="evidence" value="ECO:0007669"/>
    <property type="project" value="TreeGrafter"/>
</dbReference>
<dbReference type="PROSITE" id="PS00028">
    <property type="entry name" value="ZINC_FINGER_C2H2_1"/>
    <property type="match status" value="3"/>
</dbReference>
<keyword evidence="5" id="KW-0862">Zinc</keyword>
<dbReference type="Gene3D" id="3.30.160.60">
    <property type="entry name" value="Classic Zinc Finger"/>
    <property type="match status" value="3"/>
</dbReference>
<dbReference type="FunFam" id="3.30.160.60:FF:000021">
    <property type="entry name" value="Basic krueppel-like factor 3"/>
    <property type="match status" value="1"/>
</dbReference>
<dbReference type="SMART" id="SM00355">
    <property type="entry name" value="ZnF_C2H2"/>
    <property type="match status" value="3"/>
</dbReference>
<feature type="domain" description="C2H2-type" evidence="9">
    <location>
        <begin position="354"/>
        <end position="383"/>
    </location>
</feature>
<evidence type="ECO:0000313" key="10">
    <source>
        <dbReference type="EMBL" id="KAI9564364.1"/>
    </source>
</evidence>
<dbReference type="PANTHER" id="PTHR23235:SF150">
    <property type="entry name" value="KRUEPPEL-LIKE FACTOR LUNA"/>
    <property type="match status" value="1"/>
</dbReference>
<dbReference type="FunFam" id="3.30.160.60:FF:000624">
    <property type="entry name" value="zinc finger protein 697"/>
    <property type="match status" value="1"/>
</dbReference>
<keyword evidence="11" id="KW-1185">Reference proteome</keyword>
<organism evidence="10 11">
    <name type="scientific">Daphnia sinensis</name>
    <dbReference type="NCBI Taxonomy" id="1820382"/>
    <lineage>
        <taxon>Eukaryota</taxon>
        <taxon>Metazoa</taxon>
        <taxon>Ecdysozoa</taxon>
        <taxon>Arthropoda</taxon>
        <taxon>Crustacea</taxon>
        <taxon>Branchiopoda</taxon>
        <taxon>Diplostraca</taxon>
        <taxon>Cladocera</taxon>
        <taxon>Anomopoda</taxon>
        <taxon>Daphniidae</taxon>
        <taxon>Daphnia</taxon>
        <taxon>Daphnia similis group</taxon>
    </lineage>
</organism>
<gene>
    <name evidence="10" type="ORF">GHT06_008103</name>
</gene>
<reference evidence="10 11" key="1">
    <citation type="submission" date="2022-05" db="EMBL/GenBank/DDBJ databases">
        <title>A multi-omics perspective on studying reproductive biology in Daphnia sinensis.</title>
        <authorList>
            <person name="Jia J."/>
        </authorList>
    </citation>
    <scope>NUCLEOTIDE SEQUENCE [LARGE SCALE GENOMIC DNA]</scope>
    <source>
        <strain evidence="10 11">WSL</strain>
    </source>
</reference>
<evidence type="ECO:0000256" key="7">
    <source>
        <dbReference type="PROSITE-ProRule" id="PRU00042"/>
    </source>
</evidence>
<evidence type="ECO:0000256" key="3">
    <source>
        <dbReference type="ARBA" id="ARBA00022737"/>
    </source>
</evidence>
<accession>A0AAD5L0N0</accession>
<evidence type="ECO:0000256" key="5">
    <source>
        <dbReference type="ARBA" id="ARBA00022833"/>
    </source>
</evidence>
<keyword evidence="4 7" id="KW-0863">Zinc-finger</keyword>
<feature type="domain" description="C2H2-type" evidence="9">
    <location>
        <begin position="384"/>
        <end position="407"/>
    </location>
</feature>
<dbReference type="Proteomes" id="UP000820818">
    <property type="component" value="Linkage Group LG1"/>
</dbReference>
<dbReference type="Pfam" id="PF00096">
    <property type="entry name" value="zf-C2H2"/>
    <property type="match status" value="3"/>
</dbReference>
<dbReference type="CDD" id="cd21973">
    <property type="entry name" value="KLF6_7_N-like"/>
    <property type="match status" value="1"/>
</dbReference>
<feature type="region of interest" description="Disordered" evidence="8">
    <location>
        <begin position="197"/>
        <end position="216"/>
    </location>
</feature>
<dbReference type="AlphaFoldDB" id="A0AAD5L0N0"/>
<feature type="domain" description="C2H2-type" evidence="9">
    <location>
        <begin position="324"/>
        <end position="353"/>
    </location>
</feature>
<evidence type="ECO:0000256" key="2">
    <source>
        <dbReference type="ARBA" id="ARBA00022723"/>
    </source>
</evidence>
<dbReference type="GO" id="GO:0008270">
    <property type="term" value="F:zinc ion binding"/>
    <property type="evidence" value="ECO:0007669"/>
    <property type="project" value="UniProtKB-KW"/>
</dbReference>
<protein>
    <submittedName>
        <fullName evidence="10">Kruppel-like factor 6</fullName>
    </submittedName>
</protein>
<name>A0AAD5L0N0_9CRUS</name>
<keyword evidence="3" id="KW-0677">Repeat</keyword>
<evidence type="ECO:0000256" key="6">
    <source>
        <dbReference type="ARBA" id="ARBA00023242"/>
    </source>
</evidence>
<dbReference type="EMBL" id="WJBH02000001">
    <property type="protein sequence ID" value="KAI9564364.1"/>
    <property type="molecule type" value="Genomic_DNA"/>
</dbReference>
<dbReference type="GO" id="GO:0000981">
    <property type="term" value="F:DNA-binding transcription factor activity, RNA polymerase II-specific"/>
    <property type="evidence" value="ECO:0007669"/>
    <property type="project" value="TreeGrafter"/>
</dbReference>
<feature type="compositionally biased region" description="Low complexity" evidence="8">
    <location>
        <begin position="198"/>
        <end position="208"/>
    </location>
</feature>
<comment type="subcellular location">
    <subcellularLocation>
        <location evidence="1">Nucleus</location>
    </subcellularLocation>
</comment>
<dbReference type="InterPro" id="IPR013087">
    <property type="entry name" value="Znf_C2H2_type"/>
</dbReference>
<dbReference type="GO" id="GO:0005634">
    <property type="term" value="C:nucleus"/>
    <property type="evidence" value="ECO:0007669"/>
    <property type="project" value="UniProtKB-SubCell"/>
</dbReference>
<keyword evidence="6" id="KW-0539">Nucleus</keyword>
<dbReference type="FunFam" id="3.30.160.60:FF:000018">
    <property type="entry name" value="Krueppel-like factor 15"/>
    <property type="match status" value="1"/>
</dbReference>
<evidence type="ECO:0000256" key="4">
    <source>
        <dbReference type="ARBA" id="ARBA00022771"/>
    </source>
</evidence>
<feature type="region of interest" description="Disordered" evidence="8">
    <location>
        <begin position="132"/>
        <end position="180"/>
    </location>
</feature>
<keyword evidence="2" id="KW-0479">Metal-binding</keyword>
<evidence type="ECO:0000256" key="1">
    <source>
        <dbReference type="ARBA" id="ARBA00004123"/>
    </source>
</evidence>
<evidence type="ECO:0000256" key="8">
    <source>
        <dbReference type="SAM" id="MobiDB-lite"/>
    </source>
</evidence>
<evidence type="ECO:0000259" key="9">
    <source>
        <dbReference type="PROSITE" id="PS50157"/>
    </source>
</evidence>
<proteinExistence type="predicted"/>
<feature type="compositionally biased region" description="Low complexity" evidence="8">
    <location>
        <begin position="164"/>
        <end position="180"/>
    </location>
</feature>
<dbReference type="SUPFAM" id="SSF57667">
    <property type="entry name" value="beta-beta-alpha zinc fingers"/>
    <property type="match status" value="2"/>
</dbReference>
<feature type="compositionally biased region" description="Acidic residues" evidence="8">
    <location>
        <begin position="138"/>
        <end position="157"/>
    </location>
</feature>
<sequence length="407" mass="45302">MDILPSGNIFRELQVVHDTGYLSAQTSLEDHWEQTCYEMERYLKDEPQQTSASPLCSSSAVRRAESFDMLSSIQPAGYLAPDSVNSPMWPWSFKQEPVDPDTDLDDGCQLLRAHKHHQIALRLGLKLRDGETYAGESTEADESDRELEEEEEEEEEEERKSGRALDAVSLSSASSRSSRGSWDCLGDLDLRIHSYNCSSTSSHSSSSSSHHHRTNHRGAVRLYHHKTPRSGQLLTPPSSPESIRVSMVAALKPASRNAANNGKHTSLINNSVTASDNAVTTTTASDVSGQTGSRAAAAAVRTLTALGLTPATSRGGVAERRRIHKCQFPGCKKVYTKSSHLKAHQRTHTGEKPYQCSWEGCQWRFARSDELTRHYRKHTGAKPFKCVHCERSFSRSDHLALHLKRHQ</sequence>